<dbReference type="PANTHER" id="PTHR34071">
    <property type="entry name" value="5-NITROIMIDAZOLE ANTIBIOTICS RESISTANCE PROTEIN, NIMA-FAMILY-RELATED PROTEIN-RELATED"/>
    <property type="match status" value="1"/>
</dbReference>
<proteinExistence type="predicted"/>
<evidence type="ECO:0000313" key="2">
    <source>
        <dbReference type="Proteomes" id="UP001174909"/>
    </source>
</evidence>
<dbReference type="SUPFAM" id="SSF50475">
    <property type="entry name" value="FMN-binding split barrel"/>
    <property type="match status" value="1"/>
</dbReference>
<dbReference type="InterPro" id="IPR012349">
    <property type="entry name" value="Split_barrel_FMN-bd"/>
</dbReference>
<dbReference type="Gene3D" id="2.30.110.10">
    <property type="entry name" value="Electron Transport, Fmn-binding Protein, Chain A"/>
    <property type="match status" value="1"/>
</dbReference>
<dbReference type="InterPro" id="IPR024747">
    <property type="entry name" value="Pyridox_Oxase-rel"/>
</dbReference>
<accession>A0AA35T7J0</accession>
<evidence type="ECO:0008006" key="3">
    <source>
        <dbReference type="Google" id="ProtNLM"/>
    </source>
</evidence>
<sequence length="210" mass="23521">MQLLGKLEIKSPERIARFLNTEHVGRIATMDERGYPQVIPMNFVFLDGFIYLHSHIRGEKLDNIRRNPKAGFEVDRELEFLPSYFEDPHDASLADTLYVSVVIKGAAHIVSDLAEKSRALNGLMEKYQPEGGYTPITPPMSVLDHVAVIRVSPVSVRGKYKIGQTLAARARTELAEKILKRSSQTAEETLKVMGFAVAGGKLEMIDEPVW</sequence>
<evidence type="ECO:0000313" key="1">
    <source>
        <dbReference type="EMBL" id="CAI8042709.1"/>
    </source>
</evidence>
<reference evidence="1" key="1">
    <citation type="submission" date="2023-03" db="EMBL/GenBank/DDBJ databases">
        <authorList>
            <person name="Steffen K."/>
            <person name="Cardenas P."/>
        </authorList>
    </citation>
    <scope>NUCLEOTIDE SEQUENCE</scope>
</reference>
<gene>
    <name evidence="1" type="ORF">GBAR_LOCUS23682</name>
</gene>
<keyword evidence="2" id="KW-1185">Reference proteome</keyword>
<dbReference type="Proteomes" id="UP001174909">
    <property type="component" value="Unassembled WGS sequence"/>
</dbReference>
<protein>
    <recommendedName>
        <fullName evidence="3">Pyridoxamine 5'-phosphate oxidase family protein</fullName>
    </recommendedName>
</protein>
<dbReference type="AlphaFoldDB" id="A0AA35T7J0"/>
<name>A0AA35T7J0_GEOBA</name>
<organism evidence="1 2">
    <name type="scientific">Geodia barretti</name>
    <name type="common">Barrett's horny sponge</name>
    <dbReference type="NCBI Taxonomy" id="519541"/>
    <lineage>
        <taxon>Eukaryota</taxon>
        <taxon>Metazoa</taxon>
        <taxon>Porifera</taxon>
        <taxon>Demospongiae</taxon>
        <taxon>Heteroscleromorpha</taxon>
        <taxon>Tetractinellida</taxon>
        <taxon>Astrophorina</taxon>
        <taxon>Geodiidae</taxon>
        <taxon>Geodia</taxon>
    </lineage>
</organism>
<comment type="caution">
    <text evidence="1">The sequence shown here is derived from an EMBL/GenBank/DDBJ whole genome shotgun (WGS) entry which is preliminary data.</text>
</comment>
<dbReference type="PANTHER" id="PTHR34071:SF2">
    <property type="entry name" value="FLAVIN-NUCLEOTIDE-BINDING PROTEIN"/>
    <property type="match status" value="1"/>
</dbReference>
<dbReference type="EMBL" id="CASHTH010003282">
    <property type="protein sequence ID" value="CAI8042709.1"/>
    <property type="molecule type" value="Genomic_DNA"/>
</dbReference>
<dbReference type="Pfam" id="PF12900">
    <property type="entry name" value="Pyridox_ox_2"/>
    <property type="match status" value="1"/>
</dbReference>